<dbReference type="EMBL" id="QXJC01000007">
    <property type="protein sequence ID" value="RID97429.1"/>
    <property type="molecule type" value="Genomic_DNA"/>
</dbReference>
<feature type="region of interest" description="Disordered" evidence="1">
    <location>
        <begin position="60"/>
        <end position="83"/>
    </location>
</feature>
<gene>
    <name evidence="2" type="ORF">D3F03_14305</name>
</gene>
<proteinExistence type="predicted"/>
<evidence type="ECO:0000313" key="2">
    <source>
        <dbReference type="EMBL" id="RID97429.1"/>
    </source>
</evidence>
<protein>
    <submittedName>
        <fullName evidence="2">DUF1840 domain-containing protein</fullName>
    </submittedName>
</protein>
<reference evidence="2 3" key="1">
    <citation type="submission" date="2018-09" db="EMBL/GenBank/DDBJ databases">
        <title>Draft genome of Simplicispira sp. NY-02.</title>
        <authorList>
            <person name="Im W.T."/>
        </authorList>
    </citation>
    <scope>NUCLEOTIDE SEQUENCE [LARGE SCALE GENOMIC DNA]</scope>
    <source>
        <strain evidence="2 3">NY-02</strain>
    </source>
</reference>
<keyword evidence="3" id="KW-1185">Reference proteome</keyword>
<name>A0A398C346_9BURK</name>
<dbReference type="AlphaFoldDB" id="A0A398C346"/>
<dbReference type="InterPro" id="IPR014991">
    <property type="entry name" value="DUF1840"/>
</dbReference>
<organism evidence="2 3">
    <name type="scientific">Simplicispira hankyongi</name>
    <dbReference type="NCBI Taxonomy" id="2315688"/>
    <lineage>
        <taxon>Bacteria</taxon>
        <taxon>Pseudomonadati</taxon>
        <taxon>Pseudomonadota</taxon>
        <taxon>Betaproteobacteria</taxon>
        <taxon>Burkholderiales</taxon>
        <taxon>Comamonadaceae</taxon>
        <taxon>Simplicispira</taxon>
    </lineage>
</organism>
<sequence length="110" mass="11695">MLYKFKSRATADLIMLDAQGRRLLKIMGKEPTAQGIVTVAQIPFAIAAIEAAVAAEKRGVAPAGDVDETAGAPEEGGDAQDRVTLRQRAAPFLDMLRRSAAEEADVVWGT</sequence>
<evidence type="ECO:0000313" key="3">
    <source>
        <dbReference type="Proteomes" id="UP000266302"/>
    </source>
</evidence>
<dbReference type="Proteomes" id="UP000266302">
    <property type="component" value="Unassembled WGS sequence"/>
</dbReference>
<comment type="caution">
    <text evidence="2">The sequence shown here is derived from an EMBL/GenBank/DDBJ whole genome shotgun (WGS) entry which is preliminary data.</text>
</comment>
<evidence type="ECO:0000256" key="1">
    <source>
        <dbReference type="SAM" id="MobiDB-lite"/>
    </source>
</evidence>
<dbReference type="OrthoDB" id="5296629at2"/>
<dbReference type="Pfam" id="PF08895">
    <property type="entry name" value="DUF1840"/>
    <property type="match status" value="1"/>
</dbReference>
<accession>A0A398C346</accession>
<dbReference type="RefSeq" id="WP_119110097.1">
    <property type="nucleotide sequence ID" value="NZ_QXJC01000007.1"/>
</dbReference>